<dbReference type="PROSITE" id="PS52016">
    <property type="entry name" value="TONB_DEPENDENT_REC_3"/>
    <property type="match status" value="1"/>
</dbReference>
<name>A0A2G4YW97_9PROT</name>
<reference evidence="4 5" key="1">
    <citation type="submission" date="2017-10" db="EMBL/GenBank/DDBJ databases">
        <title>Frigbacter circumglobatus gen. nov. sp. nov., isolated from sediment cultured in situ.</title>
        <authorList>
            <person name="Zhao Z."/>
        </authorList>
    </citation>
    <scope>NUCLEOTIDE SEQUENCE [LARGE SCALE GENOMIC DNA]</scope>
    <source>
        <strain evidence="4 5">ZYL</strain>
    </source>
</reference>
<gene>
    <name evidence="4" type="ORF">CRD36_01150</name>
</gene>
<feature type="domain" description="TonB-dependent receptor plug" evidence="3">
    <location>
        <begin position="56"/>
        <end position="167"/>
    </location>
</feature>
<accession>A0A2G4YW97</accession>
<dbReference type="InterPro" id="IPR039426">
    <property type="entry name" value="TonB-dep_rcpt-like"/>
</dbReference>
<evidence type="ECO:0000259" key="3">
    <source>
        <dbReference type="Pfam" id="PF07715"/>
    </source>
</evidence>
<protein>
    <recommendedName>
        <fullName evidence="3">TonB-dependent receptor plug domain-containing protein</fullName>
    </recommendedName>
</protein>
<keyword evidence="1" id="KW-0812">Transmembrane</keyword>
<dbReference type="OrthoDB" id="7051241at2"/>
<sequence length="190" mass="20074">MGTSFSPLNKRRVLALLSSSMLITAGPANMVSAAEDDGAMVIEEVMVTGSRIKRTEQESTSPVVVLSGDDFRAIGSDNVEDMLNRLPQVTAGFNGTANNPADGTATVDLRGLGSNRTLVLVNGRRYLQSTQQGTVDLNNIPAALIQNVEIVTGGASAVYGSDAISGVVNFKIKDNFEGLEFRGEYGLSLF</sequence>
<dbReference type="PANTHER" id="PTHR47234">
    <property type="match status" value="1"/>
</dbReference>
<evidence type="ECO:0000313" key="5">
    <source>
        <dbReference type="Proteomes" id="UP000229730"/>
    </source>
</evidence>
<keyword evidence="1" id="KW-1134">Transmembrane beta strand</keyword>
<dbReference type="SUPFAM" id="SSF56935">
    <property type="entry name" value="Porins"/>
    <property type="match status" value="1"/>
</dbReference>
<dbReference type="PANTHER" id="PTHR47234:SF3">
    <property type="entry name" value="SECRETIN_TONB SHORT N-TERMINAL DOMAIN-CONTAINING PROTEIN"/>
    <property type="match status" value="1"/>
</dbReference>
<comment type="caution">
    <text evidence="4">The sequence shown here is derived from an EMBL/GenBank/DDBJ whole genome shotgun (WGS) entry which is preliminary data.</text>
</comment>
<comment type="subcellular location">
    <subcellularLocation>
        <location evidence="1">Cell outer membrane</location>
        <topology evidence="1">Multi-pass membrane protein</topology>
    </subcellularLocation>
</comment>
<dbReference type="Pfam" id="PF07715">
    <property type="entry name" value="Plug"/>
    <property type="match status" value="1"/>
</dbReference>
<dbReference type="GO" id="GO:0009279">
    <property type="term" value="C:cell outer membrane"/>
    <property type="evidence" value="ECO:0007669"/>
    <property type="project" value="UniProtKB-SubCell"/>
</dbReference>
<evidence type="ECO:0000256" key="1">
    <source>
        <dbReference type="PROSITE-ProRule" id="PRU01360"/>
    </source>
</evidence>
<dbReference type="Proteomes" id="UP000229730">
    <property type="component" value="Unassembled WGS sequence"/>
</dbReference>
<keyword evidence="5" id="KW-1185">Reference proteome</keyword>
<keyword evidence="1" id="KW-0813">Transport</keyword>
<dbReference type="InParanoid" id="A0A2G4YW97"/>
<feature type="signal peptide" evidence="2">
    <location>
        <begin position="1"/>
        <end position="33"/>
    </location>
</feature>
<dbReference type="InterPro" id="IPR012910">
    <property type="entry name" value="Plug_dom"/>
</dbReference>
<dbReference type="AlphaFoldDB" id="A0A2G4YW97"/>
<dbReference type="InterPro" id="IPR037066">
    <property type="entry name" value="Plug_dom_sf"/>
</dbReference>
<evidence type="ECO:0000256" key="2">
    <source>
        <dbReference type="SAM" id="SignalP"/>
    </source>
</evidence>
<comment type="similarity">
    <text evidence="1">Belongs to the TonB-dependent receptor family.</text>
</comment>
<dbReference type="Gene3D" id="2.170.130.10">
    <property type="entry name" value="TonB-dependent receptor, plug domain"/>
    <property type="match status" value="1"/>
</dbReference>
<feature type="chain" id="PRO_5013821414" description="TonB-dependent receptor plug domain-containing protein" evidence="2">
    <location>
        <begin position="34"/>
        <end position="190"/>
    </location>
</feature>
<dbReference type="EMBL" id="PDEM01000007">
    <property type="protein sequence ID" value="PHZ86520.1"/>
    <property type="molecule type" value="Genomic_DNA"/>
</dbReference>
<keyword evidence="1" id="KW-0472">Membrane</keyword>
<proteinExistence type="inferred from homology"/>
<organism evidence="4 5">
    <name type="scientific">Paremcibacter congregatus</name>
    <dbReference type="NCBI Taxonomy" id="2043170"/>
    <lineage>
        <taxon>Bacteria</taxon>
        <taxon>Pseudomonadati</taxon>
        <taxon>Pseudomonadota</taxon>
        <taxon>Alphaproteobacteria</taxon>
        <taxon>Emcibacterales</taxon>
        <taxon>Emcibacteraceae</taxon>
        <taxon>Paremcibacter</taxon>
    </lineage>
</organism>
<evidence type="ECO:0000313" key="4">
    <source>
        <dbReference type="EMBL" id="PHZ86520.1"/>
    </source>
</evidence>
<keyword evidence="2" id="KW-0732">Signal</keyword>
<keyword evidence="1" id="KW-0998">Cell outer membrane</keyword>